<dbReference type="PANTHER" id="PTHR11246">
    <property type="entry name" value="PRE-MRNA SPLICING FACTOR"/>
    <property type="match status" value="1"/>
</dbReference>
<dbReference type="SUPFAM" id="SSF48452">
    <property type="entry name" value="TPR-like"/>
    <property type="match status" value="3"/>
</dbReference>
<evidence type="ECO:0000256" key="2">
    <source>
        <dbReference type="ARBA" id="ARBA00022664"/>
    </source>
</evidence>
<keyword evidence="3" id="KW-0677">Repeat</keyword>
<dbReference type="InterPro" id="IPR010491">
    <property type="entry name" value="PRP1_N"/>
</dbReference>
<dbReference type="STRING" id="93625.A0A409XQT5"/>
<evidence type="ECO:0000313" key="9">
    <source>
        <dbReference type="Proteomes" id="UP000283269"/>
    </source>
</evidence>
<organism evidence="8 9">
    <name type="scientific">Psilocybe cyanescens</name>
    <dbReference type="NCBI Taxonomy" id="93625"/>
    <lineage>
        <taxon>Eukaryota</taxon>
        <taxon>Fungi</taxon>
        <taxon>Dikarya</taxon>
        <taxon>Basidiomycota</taxon>
        <taxon>Agaricomycotina</taxon>
        <taxon>Agaricomycetes</taxon>
        <taxon>Agaricomycetidae</taxon>
        <taxon>Agaricales</taxon>
        <taxon>Agaricineae</taxon>
        <taxon>Strophariaceae</taxon>
        <taxon>Psilocybe</taxon>
    </lineage>
</organism>
<comment type="subcellular location">
    <subcellularLocation>
        <location evidence="1">Nucleus</location>
    </subcellularLocation>
</comment>
<name>A0A409XQT5_PSICY</name>
<sequence length="968" mass="106500">MASNKPNKLAFLSMPAPASYVAGLGRGASGFTTRSDIGPAREGPSAEVIAEAQAKRGEEIEIDPDQFQDPDNEVGLFAGTTYEQDDEEADKIYDTVDEAMDSRRRARREAQEQAELAKHRAERPKIQQQFADLKRGLSAVTDEEWENIPEVGNLTRKKRRREERTYVVPDSVLVGDRGKTEFENALDPRQQQGGGFETPAESGGLTNFVEIGQARDKILSLKLDQLSSGTATSLSSTNDPSSLLSGTSTSVDPKGYLTSLDSVIIKSSAEIGDIKRARMLFDSLVKSNPKHAPGWIAAACLEEHAGRMVAARKIIKMGCEHCPKSEDVWIEAARLHNTEDAKIVLANAVQHVGQSVKIWLTAAALEESLPAKKRVLRKALEHIPNSVRLWKETVNLESSAADARILLARAVEVIPLSVELWLALARLESPEKAKQVLNRAHKAVPTSHEIWIAAGRLLEQEAESPTLPSGEPKSTEQKAKELELLDKTIEGAVRDLRRQQVLLTREQWLKEAEKCEMEGSPRTCEAIVKATVAMDVEEEDRFDTWVGDAEAAEARGRVGVARAVLGYALRVFPGRRALWRKAAELEKAHGTRESLDAILERAVLHCPQAEVLWLMSAKEKWLAGDVPAAREVLERAFVANPESEQIWLAAVKLEAENGEFGVARELLIRARTVADTERIWMKSAVFERQQGQTTTALSTLQTALQKFPRFAKLYMIQGQIHQHDLHDIPAARASFAAGIKVCAKEPVLWVLASRLEEADGRSIRARALLEKARLVNPANEVLWAEAVAVEERAAVAASSAPVSSSAGAGAGAGTPAPISSATSAQAKAMLSRALQECPSSGLLWALALWSEPRASRKTKSVDALRKTKDSPLVVCTVARVLWADRMVERARDWFGRATATDPDLGDVWAWWLKFERQHGNEEQREIVRTKCVAAEPHHSPVWQSIAKDVRNVGKSTKEILEMVADALK</sequence>
<dbReference type="GO" id="GO:0046540">
    <property type="term" value="C:U4/U6 x U5 tri-snRNP complex"/>
    <property type="evidence" value="ECO:0007669"/>
    <property type="project" value="TreeGrafter"/>
</dbReference>
<evidence type="ECO:0000256" key="3">
    <source>
        <dbReference type="ARBA" id="ARBA00022737"/>
    </source>
</evidence>
<evidence type="ECO:0000313" key="8">
    <source>
        <dbReference type="EMBL" id="PPQ93175.1"/>
    </source>
</evidence>
<dbReference type="Proteomes" id="UP000283269">
    <property type="component" value="Unassembled WGS sequence"/>
</dbReference>
<feature type="region of interest" description="Disordered" evidence="6">
    <location>
        <begin position="25"/>
        <end position="46"/>
    </location>
</feature>
<feature type="domain" description="PRP1 splicing factor N-terminal" evidence="7">
    <location>
        <begin position="16"/>
        <end position="157"/>
    </location>
</feature>
<dbReference type="OrthoDB" id="440128at2759"/>
<dbReference type="InterPro" id="IPR003107">
    <property type="entry name" value="HAT"/>
</dbReference>
<dbReference type="EMBL" id="NHYD01000818">
    <property type="protein sequence ID" value="PPQ93175.1"/>
    <property type="molecule type" value="Genomic_DNA"/>
</dbReference>
<dbReference type="Gene3D" id="1.25.40.10">
    <property type="entry name" value="Tetratricopeptide repeat domain"/>
    <property type="match status" value="4"/>
</dbReference>
<dbReference type="SMART" id="SM00386">
    <property type="entry name" value="HAT"/>
    <property type="match status" value="13"/>
</dbReference>
<dbReference type="InParanoid" id="A0A409XQT5"/>
<protein>
    <recommendedName>
        <fullName evidence="7">PRP1 splicing factor N-terminal domain-containing protein</fullName>
    </recommendedName>
</protein>
<comment type="caution">
    <text evidence="8">The sequence shown here is derived from an EMBL/GenBank/DDBJ whole genome shotgun (WGS) entry which is preliminary data.</text>
</comment>
<dbReference type="InterPro" id="IPR011990">
    <property type="entry name" value="TPR-like_helical_dom_sf"/>
</dbReference>
<evidence type="ECO:0000256" key="6">
    <source>
        <dbReference type="SAM" id="MobiDB-lite"/>
    </source>
</evidence>
<keyword evidence="2" id="KW-0507">mRNA processing</keyword>
<dbReference type="FunCoup" id="A0A409XQT5">
    <property type="interactions" value="570"/>
</dbReference>
<dbReference type="Pfam" id="PF13428">
    <property type="entry name" value="TPR_14"/>
    <property type="match status" value="1"/>
</dbReference>
<keyword evidence="9" id="KW-1185">Reference proteome</keyword>
<gene>
    <name evidence="8" type="ORF">CVT25_002835</name>
</gene>
<keyword evidence="4" id="KW-0508">mRNA splicing</keyword>
<accession>A0A409XQT5</accession>
<dbReference type="AlphaFoldDB" id="A0A409XQT5"/>
<dbReference type="Pfam" id="PF06424">
    <property type="entry name" value="PRP1_N"/>
    <property type="match status" value="1"/>
</dbReference>
<proteinExistence type="predicted"/>
<dbReference type="InterPro" id="IPR045075">
    <property type="entry name" value="Syf1-like"/>
</dbReference>
<evidence type="ECO:0000256" key="5">
    <source>
        <dbReference type="ARBA" id="ARBA00023242"/>
    </source>
</evidence>
<evidence type="ECO:0000259" key="7">
    <source>
        <dbReference type="Pfam" id="PF06424"/>
    </source>
</evidence>
<dbReference type="FunFam" id="1.25.40.10:FF:000384">
    <property type="entry name" value="Probable pre-mRNA splicing factor prp1"/>
    <property type="match status" value="1"/>
</dbReference>
<dbReference type="FunFam" id="1.25.40.10:FF:000256">
    <property type="entry name" value="Probable pre-mRNA splicing factor prp1"/>
    <property type="match status" value="1"/>
</dbReference>
<evidence type="ECO:0000256" key="1">
    <source>
        <dbReference type="ARBA" id="ARBA00004123"/>
    </source>
</evidence>
<dbReference type="GO" id="GO:0000244">
    <property type="term" value="P:spliceosomal tri-snRNP complex assembly"/>
    <property type="evidence" value="ECO:0007669"/>
    <property type="project" value="TreeGrafter"/>
</dbReference>
<keyword evidence="5" id="KW-0539">Nucleus</keyword>
<dbReference type="GO" id="GO:0071013">
    <property type="term" value="C:catalytic step 2 spliceosome"/>
    <property type="evidence" value="ECO:0007669"/>
    <property type="project" value="TreeGrafter"/>
</dbReference>
<reference evidence="8 9" key="1">
    <citation type="journal article" date="2018" name="Evol. Lett.">
        <title>Horizontal gene cluster transfer increased hallucinogenic mushroom diversity.</title>
        <authorList>
            <person name="Reynolds H.T."/>
            <person name="Vijayakumar V."/>
            <person name="Gluck-Thaler E."/>
            <person name="Korotkin H.B."/>
            <person name="Matheny P.B."/>
            <person name="Slot J.C."/>
        </authorList>
    </citation>
    <scope>NUCLEOTIDE SEQUENCE [LARGE SCALE GENOMIC DNA]</scope>
    <source>
        <strain evidence="8 9">2631</strain>
    </source>
</reference>
<evidence type="ECO:0000256" key="4">
    <source>
        <dbReference type="ARBA" id="ARBA00023187"/>
    </source>
</evidence>
<dbReference type="PANTHER" id="PTHR11246:SF1">
    <property type="entry name" value="PRE-MRNA-PROCESSING FACTOR 6"/>
    <property type="match status" value="1"/>
</dbReference>